<reference evidence="3" key="2">
    <citation type="submission" date="2023-01" db="EMBL/GenBank/DDBJ databases">
        <authorList>
            <person name="Sun Q."/>
            <person name="Evtushenko L."/>
        </authorList>
    </citation>
    <scope>NUCLEOTIDE SEQUENCE</scope>
    <source>
        <strain evidence="3">VKM Ac-1321</strain>
    </source>
</reference>
<feature type="transmembrane region" description="Helical" evidence="1">
    <location>
        <begin position="105"/>
        <end position="123"/>
    </location>
</feature>
<dbReference type="EMBL" id="BSFP01000022">
    <property type="protein sequence ID" value="GLL02217.1"/>
    <property type="molecule type" value="Genomic_DNA"/>
</dbReference>
<dbReference type="SUPFAM" id="SSF55073">
    <property type="entry name" value="Nucleotide cyclase"/>
    <property type="match status" value="1"/>
</dbReference>
<dbReference type="NCBIfam" id="TIGR00254">
    <property type="entry name" value="GGDEF"/>
    <property type="match status" value="1"/>
</dbReference>
<dbReference type="PANTHER" id="PTHR44757">
    <property type="entry name" value="DIGUANYLATE CYCLASE DGCP"/>
    <property type="match status" value="1"/>
</dbReference>
<keyword evidence="1" id="KW-0812">Transmembrane</keyword>
<feature type="domain" description="GGDEF" evidence="2">
    <location>
        <begin position="369"/>
        <end position="493"/>
    </location>
</feature>
<reference evidence="3" key="1">
    <citation type="journal article" date="2014" name="Int. J. Syst. Evol. Microbiol.">
        <title>Complete genome sequence of Corynebacterium casei LMG S-19264T (=DSM 44701T), isolated from a smear-ripened cheese.</title>
        <authorList>
            <consortium name="US DOE Joint Genome Institute (JGI-PGF)"/>
            <person name="Walter F."/>
            <person name="Albersmeier A."/>
            <person name="Kalinowski J."/>
            <person name="Ruckert C."/>
        </authorList>
    </citation>
    <scope>NUCLEOTIDE SEQUENCE</scope>
    <source>
        <strain evidence="3">VKM Ac-1321</strain>
    </source>
</reference>
<dbReference type="InterPro" id="IPR000160">
    <property type="entry name" value="GGDEF_dom"/>
</dbReference>
<dbReference type="CDD" id="cd01949">
    <property type="entry name" value="GGDEF"/>
    <property type="match status" value="1"/>
</dbReference>
<comment type="caution">
    <text evidence="3">The sequence shown here is derived from an EMBL/GenBank/DDBJ whole genome shotgun (WGS) entry which is preliminary data.</text>
</comment>
<feature type="transmembrane region" description="Helical" evidence="1">
    <location>
        <begin position="268"/>
        <end position="288"/>
    </location>
</feature>
<dbReference type="InterPro" id="IPR029787">
    <property type="entry name" value="Nucleotide_cyclase"/>
</dbReference>
<evidence type="ECO:0000313" key="3">
    <source>
        <dbReference type="EMBL" id="GLL02217.1"/>
    </source>
</evidence>
<feature type="transmembrane region" description="Helical" evidence="1">
    <location>
        <begin position="203"/>
        <end position="223"/>
    </location>
</feature>
<organism evidence="3 4">
    <name type="scientific">Dactylosporangium matsuzakiense</name>
    <dbReference type="NCBI Taxonomy" id="53360"/>
    <lineage>
        <taxon>Bacteria</taxon>
        <taxon>Bacillati</taxon>
        <taxon>Actinomycetota</taxon>
        <taxon>Actinomycetes</taxon>
        <taxon>Micromonosporales</taxon>
        <taxon>Micromonosporaceae</taxon>
        <taxon>Dactylosporangium</taxon>
    </lineage>
</organism>
<keyword evidence="1" id="KW-0472">Membrane</keyword>
<dbReference type="PROSITE" id="PS50887">
    <property type="entry name" value="GGDEF"/>
    <property type="match status" value="1"/>
</dbReference>
<dbReference type="Pfam" id="PF00990">
    <property type="entry name" value="GGDEF"/>
    <property type="match status" value="1"/>
</dbReference>
<feature type="transmembrane region" description="Helical" evidence="1">
    <location>
        <begin position="135"/>
        <end position="157"/>
    </location>
</feature>
<feature type="transmembrane region" description="Helical" evidence="1">
    <location>
        <begin position="229"/>
        <end position="247"/>
    </location>
</feature>
<keyword evidence="1" id="KW-1133">Transmembrane helix</keyword>
<keyword evidence="4" id="KW-1185">Reference proteome</keyword>
<dbReference type="InterPro" id="IPR052155">
    <property type="entry name" value="Biofilm_reg_signaling"/>
</dbReference>
<dbReference type="PANTHER" id="PTHR44757:SF2">
    <property type="entry name" value="BIOFILM ARCHITECTURE MAINTENANCE PROTEIN MBAA"/>
    <property type="match status" value="1"/>
</dbReference>
<sequence>MRMGMRRPPALLRDPVLLGMGALAVAVVGWYLAGPGGSVLSWAIQTGLDVCVIVFSRRLHALNAGDRPARRFWRGLTVVGAMCATGDGLQTVLVARGGPGTPISIVQTSLVVCSMTVVVIIMLRHPLGDTGRLRLRLWLDAATVLAGVAVLLWYFALGAHLDSPRIADRVLFAAMSVVMLVVVLGVLKLILSGTAPFTRLAGVAGCIGVAGTALGSAATIIIIGSNPRVETVASLLSCLLVVASLRMQEVQLRQPGEHARAPRRRTSVMPYLAVAVTELLLMFALGATGADPRLWGVAAGVLLITLLVVTRQLVAFHDNNRLLTSLDRSNAELRQLHEELRHRATHDTLTGLANRALLAEHMAALPPDGGVSILVLDLDGFKQVNDHYGHHAGDALLVAAARRLAAGIGERDLAVRLGGDEFAVVLPGSTPAAARRLAVRLAETLSEPYDGALVGASIGVASGAPSALDALLRDADADMYRIKTARKAASVVA</sequence>
<evidence type="ECO:0000313" key="4">
    <source>
        <dbReference type="Proteomes" id="UP001143480"/>
    </source>
</evidence>
<feature type="transmembrane region" description="Helical" evidence="1">
    <location>
        <begin position="12"/>
        <end position="33"/>
    </location>
</feature>
<proteinExistence type="predicted"/>
<feature type="transmembrane region" description="Helical" evidence="1">
    <location>
        <begin position="72"/>
        <end position="93"/>
    </location>
</feature>
<dbReference type="Gene3D" id="3.30.70.270">
    <property type="match status" value="1"/>
</dbReference>
<gene>
    <name evidence="3" type="ORF">GCM10017581_039590</name>
</gene>
<name>A0A9W6NMR2_9ACTN</name>
<dbReference type="AlphaFoldDB" id="A0A9W6NMR2"/>
<evidence type="ECO:0000256" key="1">
    <source>
        <dbReference type="SAM" id="Phobius"/>
    </source>
</evidence>
<protein>
    <recommendedName>
        <fullName evidence="2">GGDEF domain-containing protein</fullName>
    </recommendedName>
</protein>
<dbReference type="SMART" id="SM00267">
    <property type="entry name" value="GGDEF"/>
    <property type="match status" value="1"/>
</dbReference>
<feature type="transmembrane region" description="Helical" evidence="1">
    <location>
        <begin position="294"/>
        <end position="314"/>
    </location>
</feature>
<feature type="transmembrane region" description="Helical" evidence="1">
    <location>
        <begin position="169"/>
        <end position="191"/>
    </location>
</feature>
<feature type="transmembrane region" description="Helical" evidence="1">
    <location>
        <begin position="39"/>
        <end position="60"/>
    </location>
</feature>
<dbReference type="Proteomes" id="UP001143480">
    <property type="component" value="Unassembled WGS sequence"/>
</dbReference>
<dbReference type="InterPro" id="IPR043128">
    <property type="entry name" value="Rev_trsase/Diguanyl_cyclase"/>
</dbReference>
<accession>A0A9W6NMR2</accession>
<evidence type="ECO:0000259" key="2">
    <source>
        <dbReference type="PROSITE" id="PS50887"/>
    </source>
</evidence>